<feature type="compositionally biased region" description="Basic and acidic residues" evidence="1">
    <location>
        <begin position="77"/>
        <end position="87"/>
    </location>
</feature>
<keyword evidence="3" id="KW-1185">Reference proteome</keyword>
<reference evidence="2" key="2">
    <citation type="submission" date="2025-09" db="UniProtKB">
        <authorList>
            <consortium name="Ensembl"/>
        </authorList>
    </citation>
    <scope>IDENTIFICATION</scope>
</reference>
<organism evidence="2 3">
    <name type="scientific">Serinus canaria</name>
    <name type="common">Island canary</name>
    <name type="synonym">Fringilla canaria</name>
    <dbReference type="NCBI Taxonomy" id="9135"/>
    <lineage>
        <taxon>Eukaryota</taxon>
        <taxon>Metazoa</taxon>
        <taxon>Chordata</taxon>
        <taxon>Craniata</taxon>
        <taxon>Vertebrata</taxon>
        <taxon>Euteleostomi</taxon>
        <taxon>Archelosauria</taxon>
        <taxon>Archosauria</taxon>
        <taxon>Dinosauria</taxon>
        <taxon>Saurischia</taxon>
        <taxon>Theropoda</taxon>
        <taxon>Coelurosauria</taxon>
        <taxon>Aves</taxon>
        <taxon>Neognathae</taxon>
        <taxon>Neoaves</taxon>
        <taxon>Telluraves</taxon>
        <taxon>Australaves</taxon>
        <taxon>Passeriformes</taxon>
        <taxon>Passeroidea</taxon>
        <taxon>Fringillidae</taxon>
        <taxon>Carduelinae</taxon>
        <taxon>Serinus</taxon>
    </lineage>
</organism>
<dbReference type="Ensembl" id="ENSSCAT00000022245.1">
    <property type="protein sequence ID" value="ENSSCAP00000019913.1"/>
    <property type="gene ID" value="ENSSCAG00000014377.1"/>
</dbReference>
<feature type="compositionally biased region" description="Low complexity" evidence="1">
    <location>
        <begin position="27"/>
        <end position="42"/>
    </location>
</feature>
<feature type="compositionally biased region" description="Basic and acidic residues" evidence="1">
    <location>
        <begin position="7"/>
        <end position="19"/>
    </location>
</feature>
<evidence type="ECO:0000313" key="2">
    <source>
        <dbReference type="Ensembl" id="ENSSCAP00000019913.1"/>
    </source>
</evidence>
<evidence type="ECO:0000256" key="1">
    <source>
        <dbReference type="SAM" id="MobiDB-lite"/>
    </source>
</evidence>
<dbReference type="GeneTree" id="ENSGT01030000235745"/>
<evidence type="ECO:0008006" key="4">
    <source>
        <dbReference type="Google" id="ProtNLM"/>
    </source>
</evidence>
<dbReference type="Proteomes" id="UP000694409">
    <property type="component" value="Unassembled WGS sequence"/>
</dbReference>
<evidence type="ECO:0000313" key="3">
    <source>
        <dbReference type="Proteomes" id="UP000694409"/>
    </source>
</evidence>
<feature type="compositionally biased region" description="Acidic residues" evidence="1">
    <location>
        <begin position="129"/>
        <end position="139"/>
    </location>
</feature>
<name>A0A8C9UGY4_SERCA</name>
<protein>
    <recommendedName>
        <fullName evidence="4">CUE domain-containing protein</fullName>
    </recommendedName>
</protein>
<feature type="compositionally biased region" description="Basic and acidic residues" evidence="1">
    <location>
        <begin position="154"/>
        <end position="175"/>
    </location>
</feature>
<feature type="region of interest" description="Disordered" evidence="1">
    <location>
        <begin position="202"/>
        <end position="227"/>
    </location>
</feature>
<feature type="region of interest" description="Disordered" evidence="1">
    <location>
        <begin position="1"/>
        <end position="175"/>
    </location>
</feature>
<sequence>MSLYNLDRFRFERKGKGEEQVSPSPPAACAETPGAAAAVRAAGGDEEEGTDDNKRPGTPASDVTERTEYSTIPETPEAQRTRKESYFKRQRGVQFLDVSDSEDEEPRKVPAAKETQVPRAEVALISGPSDDDDQPEEEMPQQALVNGGDQQPAVKDRVAKDTRDSKLQTMKERFPQRSDQELLKLIESACTMDEAVAAGLKLNDKAASGKRKQRDSPTNCKTKNEQVAKKSKVSYVSTALFSLCIVK</sequence>
<proteinExistence type="predicted"/>
<accession>A0A8C9UGY4</accession>
<dbReference type="OMA" id="EDHEFND"/>
<dbReference type="AlphaFoldDB" id="A0A8C9UGY4"/>
<reference evidence="2" key="1">
    <citation type="submission" date="2025-08" db="UniProtKB">
        <authorList>
            <consortium name="Ensembl"/>
        </authorList>
    </citation>
    <scope>IDENTIFICATION</scope>
</reference>